<protein>
    <submittedName>
        <fullName evidence="1">Uncharacterized protein</fullName>
    </submittedName>
</protein>
<reference evidence="1 2" key="1">
    <citation type="submission" date="2014-11" db="EMBL/GenBank/DDBJ databases">
        <authorList>
            <person name="Wibberg Daniel"/>
        </authorList>
    </citation>
    <scope>NUCLEOTIDE SEQUENCE [LARGE SCALE GENOMIC DNA]</scope>
    <source>
        <strain evidence="1">Rhizoctonia solani AG1-IB 7/3/14</strain>
    </source>
</reference>
<dbReference type="AlphaFoldDB" id="A0A0B7F596"/>
<organism evidence="1 2">
    <name type="scientific">Thanatephorus cucumeris (strain AG1-IB / isolate 7/3/14)</name>
    <name type="common">Lettuce bottom rot fungus</name>
    <name type="synonym">Rhizoctonia solani</name>
    <dbReference type="NCBI Taxonomy" id="1108050"/>
    <lineage>
        <taxon>Eukaryota</taxon>
        <taxon>Fungi</taxon>
        <taxon>Dikarya</taxon>
        <taxon>Basidiomycota</taxon>
        <taxon>Agaricomycotina</taxon>
        <taxon>Agaricomycetes</taxon>
        <taxon>Cantharellales</taxon>
        <taxon>Ceratobasidiaceae</taxon>
        <taxon>Rhizoctonia</taxon>
        <taxon>Rhizoctonia solani AG-1</taxon>
    </lineage>
</organism>
<accession>A0A0B7F596</accession>
<sequence length="91" mass="10318">MSQLARFHSTGTPVRLIPHTSYHYTTSIDQQAFLAHYSKSQKPHFVTKTDHSPWRSRIITPPIYAIGPLVLGCESEPGRSDVMSCMTMRTQ</sequence>
<dbReference type="Proteomes" id="UP000059188">
    <property type="component" value="Unassembled WGS sequence"/>
</dbReference>
<dbReference type="EMBL" id="LN679109">
    <property type="protein sequence ID" value="CEL52710.1"/>
    <property type="molecule type" value="Genomic_DNA"/>
</dbReference>
<proteinExistence type="predicted"/>
<name>A0A0B7F596_THACB</name>
<evidence type="ECO:0000313" key="1">
    <source>
        <dbReference type="EMBL" id="CEL52710.1"/>
    </source>
</evidence>
<keyword evidence="2" id="KW-1185">Reference proteome</keyword>
<evidence type="ECO:0000313" key="2">
    <source>
        <dbReference type="Proteomes" id="UP000059188"/>
    </source>
</evidence>
<gene>
    <name evidence="1" type="ORF">RSOLAG1IB_05916</name>
</gene>